<comment type="caution">
    <text evidence="15">The sequence shown here is derived from an EMBL/GenBank/DDBJ whole genome shotgun (WGS) entry which is preliminary data.</text>
</comment>
<feature type="transmembrane region" description="Helical" evidence="14">
    <location>
        <begin position="219"/>
        <end position="240"/>
    </location>
</feature>
<keyword evidence="14" id="KW-0133">Cell shape</keyword>
<accession>A0A5D9C3F4</accession>
<evidence type="ECO:0000256" key="11">
    <source>
        <dbReference type="ARBA" id="ARBA00032707"/>
    </source>
</evidence>
<evidence type="ECO:0000256" key="10">
    <source>
        <dbReference type="ARBA" id="ARBA00023251"/>
    </source>
</evidence>
<keyword evidence="9 14" id="KW-0472">Membrane</keyword>
<dbReference type="GO" id="GO:0005886">
    <property type="term" value="C:plasma membrane"/>
    <property type="evidence" value="ECO:0007669"/>
    <property type="project" value="UniProtKB-SubCell"/>
</dbReference>
<dbReference type="HAMAP" id="MF_01006">
    <property type="entry name" value="Undec_diphosphatase"/>
    <property type="match status" value="1"/>
</dbReference>
<dbReference type="GO" id="GO:0009252">
    <property type="term" value="P:peptidoglycan biosynthetic process"/>
    <property type="evidence" value="ECO:0007669"/>
    <property type="project" value="UniProtKB-KW"/>
</dbReference>
<evidence type="ECO:0000256" key="6">
    <source>
        <dbReference type="ARBA" id="ARBA00022692"/>
    </source>
</evidence>
<dbReference type="EMBL" id="VTOU01000006">
    <property type="protein sequence ID" value="TZG24445.1"/>
    <property type="molecule type" value="Genomic_DNA"/>
</dbReference>
<evidence type="ECO:0000313" key="15">
    <source>
        <dbReference type="EMBL" id="TZG24445.1"/>
    </source>
</evidence>
<dbReference type="RefSeq" id="WP_149524054.1">
    <property type="nucleotide sequence ID" value="NZ_VTOU01000006.1"/>
</dbReference>
<dbReference type="GO" id="GO:0050380">
    <property type="term" value="F:undecaprenyl-diphosphatase activity"/>
    <property type="evidence" value="ECO:0007669"/>
    <property type="project" value="UniProtKB-UniRule"/>
</dbReference>
<comment type="subcellular location">
    <subcellularLocation>
        <location evidence="1 14">Cell membrane</location>
        <topology evidence="1 14">Multi-pass membrane protein</topology>
    </subcellularLocation>
</comment>
<keyword evidence="8 14" id="KW-1133">Transmembrane helix</keyword>
<evidence type="ECO:0000256" key="1">
    <source>
        <dbReference type="ARBA" id="ARBA00004651"/>
    </source>
</evidence>
<evidence type="ECO:0000256" key="8">
    <source>
        <dbReference type="ARBA" id="ARBA00022989"/>
    </source>
</evidence>
<keyword evidence="6 14" id="KW-0812">Transmembrane</keyword>
<evidence type="ECO:0000256" key="9">
    <source>
        <dbReference type="ARBA" id="ARBA00023136"/>
    </source>
</evidence>
<evidence type="ECO:0000256" key="12">
    <source>
        <dbReference type="ARBA" id="ARBA00032932"/>
    </source>
</evidence>
<feature type="transmembrane region" description="Helical" evidence="14">
    <location>
        <begin position="189"/>
        <end position="207"/>
    </location>
</feature>
<evidence type="ECO:0000256" key="3">
    <source>
        <dbReference type="ARBA" id="ARBA00012374"/>
    </source>
</evidence>
<keyword evidence="5 14" id="KW-1003">Cell membrane</keyword>
<dbReference type="PANTHER" id="PTHR30622:SF3">
    <property type="entry name" value="UNDECAPRENYL-DIPHOSPHATASE"/>
    <property type="match status" value="1"/>
</dbReference>
<evidence type="ECO:0000256" key="7">
    <source>
        <dbReference type="ARBA" id="ARBA00022801"/>
    </source>
</evidence>
<dbReference type="Pfam" id="PF02673">
    <property type="entry name" value="BacA"/>
    <property type="match status" value="1"/>
</dbReference>
<dbReference type="GO" id="GO:0008360">
    <property type="term" value="P:regulation of cell shape"/>
    <property type="evidence" value="ECO:0007669"/>
    <property type="project" value="UniProtKB-KW"/>
</dbReference>
<evidence type="ECO:0000256" key="5">
    <source>
        <dbReference type="ARBA" id="ARBA00022475"/>
    </source>
</evidence>
<keyword evidence="14" id="KW-0961">Cell wall biogenesis/degradation</keyword>
<dbReference type="InterPro" id="IPR003824">
    <property type="entry name" value="UppP"/>
</dbReference>
<evidence type="ECO:0000256" key="13">
    <source>
        <dbReference type="ARBA" id="ARBA00047594"/>
    </source>
</evidence>
<dbReference type="EC" id="3.6.1.27" evidence="3 14"/>
<dbReference type="GO" id="GO:0046677">
    <property type="term" value="P:response to antibiotic"/>
    <property type="evidence" value="ECO:0007669"/>
    <property type="project" value="UniProtKB-UniRule"/>
</dbReference>
<evidence type="ECO:0000256" key="2">
    <source>
        <dbReference type="ARBA" id="ARBA00010621"/>
    </source>
</evidence>
<dbReference type="NCBIfam" id="NF001390">
    <property type="entry name" value="PRK00281.1-4"/>
    <property type="match status" value="1"/>
</dbReference>
<evidence type="ECO:0000256" key="14">
    <source>
        <dbReference type="HAMAP-Rule" id="MF_01006"/>
    </source>
</evidence>
<protein>
    <recommendedName>
        <fullName evidence="4 14">Undecaprenyl-diphosphatase</fullName>
        <ecNumber evidence="3 14">3.6.1.27</ecNumber>
    </recommendedName>
    <alternativeName>
        <fullName evidence="12 14">Bacitracin resistance protein</fullName>
    </alternativeName>
    <alternativeName>
        <fullName evidence="11 14">Undecaprenyl pyrophosphate phosphatase</fullName>
    </alternativeName>
</protein>
<evidence type="ECO:0000256" key="4">
    <source>
        <dbReference type="ARBA" id="ARBA00021581"/>
    </source>
</evidence>
<name>A0A5D9C3F4_9SPHN</name>
<comment type="catalytic activity">
    <reaction evidence="13 14">
        <text>di-trans,octa-cis-undecaprenyl diphosphate + H2O = di-trans,octa-cis-undecaprenyl phosphate + phosphate + H(+)</text>
        <dbReference type="Rhea" id="RHEA:28094"/>
        <dbReference type="ChEBI" id="CHEBI:15377"/>
        <dbReference type="ChEBI" id="CHEBI:15378"/>
        <dbReference type="ChEBI" id="CHEBI:43474"/>
        <dbReference type="ChEBI" id="CHEBI:58405"/>
        <dbReference type="ChEBI" id="CHEBI:60392"/>
        <dbReference type="EC" id="3.6.1.27"/>
    </reaction>
</comment>
<keyword evidence="7 14" id="KW-0378">Hydrolase</keyword>
<gene>
    <name evidence="14" type="primary">uppP</name>
    <name evidence="15" type="ORF">FYJ91_19845</name>
</gene>
<comment type="function">
    <text evidence="14">Catalyzes the dephosphorylation of undecaprenyl diphosphate (UPP). Confers resistance to bacitracin.</text>
</comment>
<feature type="transmembrane region" description="Helical" evidence="14">
    <location>
        <begin position="42"/>
        <end position="64"/>
    </location>
</feature>
<organism evidence="15 16">
    <name type="scientific">Sphingomonas montanisoli</name>
    <dbReference type="NCBI Taxonomy" id="2606412"/>
    <lineage>
        <taxon>Bacteria</taxon>
        <taxon>Pseudomonadati</taxon>
        <taxon>Pseudomonadota</taxon>
        <taxon>Alphaproteobacteria</taxon>
        <taxon>Sphingomonadales</taxon>
        <taxon>Sphingomonadaceae</taxon>
        <taxon>Sphingomonas</taxon>
    </lineage>
</organism>
<keyword evidence="16" id="KW-1185">Reference proteome</keyword>
<feature type="transmembrane region" description="Helical" evidence="14">
    <location>
        <begin position="84"/>
        <end position="103"/>
    </location>
</feature>
<sequence>MTGATSLFGPVILGIVEGLTEFIPVSSTGHLILAEQLIGYRGAQAGIVEVVIQVGAILAICWLYRARLWSVARGLPSDSDARRFARNVMIAVVPTVIVGGSAHDFIKTTLFSPHVVAVSLTLGGAAIVVIERWAARRTTEADVEHLSASRALGVGFCQLLSLIPGVSRSGATIMGGLAIGIDRKTATEFSFFLAIPTMFGAAALDLFKNRDLISAGDMMAIVVGTIVSFLVAIIVVKWLVEFVGRHGFTIFGWYRIGAGVVALALLNWH</sequence>
<evidence type="ECO:0000313" key="16">
    <source>
        <dbReference type="Proteomes" id="UP000322077"/>
    </source>
</evidence>
<feature type="transmembrane region" description="Helical" evidence="14">
    <location>
        <begin position="109"/>
        <end position="130"/>
    </location>
</feature>
<keyword evidence="14" id="KW-0573">Peptidoglycan synthesis</keyword>
<dbReference type="PANTHER" id="PTHR30622">
    <property type="entry name" value="UNDECAPRENYL-DIPHOSPHATASE"/>
    <property type="match status" value="1"/>
</dbReference>
<comment type="miscellaneous">
    <text evidence="14">Bacitracin is thought to be involved in the inhibition of peptidoglycan synthesis by sequestering undecaprenyl diphosphate, thereby reducing the pool of lipid carrier available.</text>
</comment>
<reference evidence="15 16" key="1">
    <citation type="submission" date="2019-08" db="EMBL/GenBank/DDBJ databases">
        <authorList>
            <person name="Wang G."/>
            <person name="Xu Z."/>
        </authorList>
    </citation>
    <scope>NUCLEOTIDE SEQUENCE [LARGE SCALE GENOMIC DNA]</scope>
    <source>
        <strain evidence="15 16">ZX</strain>
    </source>
</reference>
<dbReference type="NCBIfam" id="TIGR00753">
    <property type="entry name" value="undec_PP_bacA"/>
    <property type="match status" value="1"/>
</dbReference>
<dbReference type="AlphaFoldDB" id="A0A5D9C3F4"/>
<keyword evidence="10 14" id="KW-0046">Antibiotic resistance</keyword>
<comment type="similarity">
    <text evidence="2 14">Belongs to the UppP family.</text>
</comment>
<dbReference type="Proteomes" id="UP000322077">
    <property type="component" value="Unassembled WGS sequence"/>
</dbReference>
<dbReference type="GO" id="GO:0071555">
    <property type="term" value="P:cell wall organization"/>
    <property type="evidence" value="ECO:0007669"/>
    <property type="project" value="UniProtKB-KW"/>
</dbReference>
<feature type="transmembrane region" description="Helical" evidence="14">
    <location>
        <begin position="246"/>
        <end position="266"/>
    </location>
</feature>
<dbReference type="NCBIfam" id="NF001389">
    <property type="entry name" value="PRK00281.1-2"/>
    <property type="match status" value="1"/>
</dbReference>
<proteinExistence type="inferred from homology"/>